<dbReference type="EMBL" id="ML732274">
    <property type="protein sequence ID" value="KAB8071391.1"/>
    <property type="molecule type" value="Genomic_DNA"/>
</dbReference>
<dbReference type="PANTHER" id="PTHR33048:SF47">
    <property type="entry name" value="INTEGRAL MEMBRANE PROTEIN-RELATED"/>
    <property type="match status" value="1"/>
</dbReference>
<organism evidence="8 9">
    <name type="scientific">Aspergillus leporis</name>
    <dbReference type="NCBI Taxonomy" id="41062"/>
    <lineage>
        <taxon>Eukaryota</taxon>
        <taxon>Fungi</taxon>
        <taxon>Dikarya</taxon>
        <taxon>Ascomycota</taxon>
        <taxon>Pezizomycotina</taxon>
        <taxon>Eurotiomycetes</taxon>
        <taxon>Eurotiomycetidae</taxon>
        <taxon>Eurotiales</taxon>
        <taxon>Aspergillaceae</taxon>
        <taxon>Aspergillus</taxon>
        <taxon>Aspergillus subgen. Circumdati</taxon>
    </lineage>
</organism>
<name>A0A5N5WSE3_9EURO</name>
<evidence type="ECO:0000256" key="6">
    <source>
        <dbReference type="SAM" id="Phobius"/>
    </source>
</evidence>
<evidence type="ECO:0000256" key="3">
    <source>
        <dbReference type="ARBA" id="ARBA00022989"/>
    </source>
</evidence>
<protein>
    <recommendedName>
        <fullName evidence="7">Rhodopsin domain-containing protein</fullName>
    </recommendedName>
</protein>
<feature type="transmembrane region" description="Helical" evidence="6">
    <location>
        <begin position="60"/>
        <end position="78"/>
    </location>
</feature>
<dbReference type="Proteomes" id="UP000326565">
    <property type="component" value="Unassembled WGS sequence"/>
</dbReference>
<keyword evidence="3 6" id="KW-1133">Transmembrane helix</keyword>
<evidence type="ECO:0000313" key="8">
    <source>
        <dbReference type="EMBL" id="KAB8071391.1"/>
    </source>
</evidence>
<gene>
    <name evidence="8" type="ORF">BDV29DRAFT_193336</name>
</gene>
<evidence type="ECO:0000256" key="1">
    <source>
        <dbReference type="ARBA" id="ARBA00004141"/>
    </source>
</evidence>
<dbReference type="AlphaFoldDB" id="A0A5N5WSE3"/>
<evidence type="ECO:0000256" key="4">
    <source>
        <dbReference type="ARBA" id="ARBA00023136"/>
    </source>
</evidence>
<feature type="transmembrane region" description="Helical" evidence="6">
    <location>
        <begin position="12"/>
        <end position="40"/>
    </location>
</feature>
<accession>A0A5N5WSE3</accession>
<comment type="similarity">
    <text evidence="5">Belongs to the SAT4 family.</text>
</comment>
<dbReference type="Pfam" id="PF20684">
    <property type="entry name" value="Fung_rhodopsin"/>
    <property type="match status" value="1"/>
</dbReference>
<dbReference type="PANTHER" id="PTHR33048">
    <property type="entry name" value="PTH11-LIKE INTEGRAL MEMBRANE PROTEIN (AFU_ORTHOLOGUE AFUA_5G11245)"/>
    <property type="match status" value="1"/>
</dbReference>
<dbReference type="OrthoDB" id="5273647at2759"/>
<sequence>MAFALVVVVLRIWVRILVLRALVLMVAGTVLTFGLSIAAIGDVNQDDYVPMLKAVWATRILYVLGMVFVKTSILWFSFRLNRRRWMRWTVYFIIVFEIAQCFASLFGALFSYTPPSKFWDLEGTELGRCTRPILSRFYEVNGILNIVNDIRTWLLPIPMLWRVQMSQRKEGAAFGVSSLGILSVVAASVRYDFCPILIPRRNTSDYLRLGPISLRFSYAPRVLGTSNMQRYDSGMPANVYSYPNDLQKRAGHRRINETELRSRDAIVTNNQDCDGIMLKTDIHMEVSDGGIDSAYLREILRVLVIV</sequence>
<keyword evidence="9" id="KW-1185">Reference proteome</keyword>
<dbReference type="GO" id="GO:0016020">
    <property type="term" value="C:membrane"/>
    <property type="evidence" value="ECO:0007669"/>
    <property type="project" value="UniProtKB-SubCell"/>
</dbReference>
<proteinExistence type="inferred from homology"/>
<feature type="domain" description="Rhodopsin" evidence="7">
    <location>
        <begin position="19"/>
        <end position="192"/>
    </location>
</feature>
<evidence type="ECO:0000313" key="9">
    <source>
        <dbReference type="Proteomes" id="UP000326565"/>
    </source>
</evidence>
<reference evidence="8 9" key="1">
    <citation type="submission" date="2019-04" db="EMBL/GenBank/DDBJ databases">
        <title>Friends and foes A comparative genomics study of 23 Aspergillus species from section Flavi.</title>
        <authorList>
            <consortium name="DOE Joint Genome Institute"/>
            <person name="Kjaerbolling I."/>
            <person name="Vesth T."/>
            <person name="Frisvad J.C."/>
            <person name="Nybo J.L."/>
            <person name="Theobald S."/>
            <person name="Kildgaard S."/>
            <person name="Isbrandt T."/>
            <person name="Kuo A."/>
            <person name="Sato A."/>
            <person name="Lyhne E.K."/>
            <person name="Kogle M.E."/>
            <person name="Wiebenga A."/>
            <person name="Kun R.S."/>
            <person name="Lubbers R.J."/>
            <person name="Makela M.R."/>
            <person name="Barry K."/>
            <person name="Chovatia M."/>
            <person name="Clum A."/>
            <person name="Daum C."/>
            <person name="Haridas S."/>
            <person name="He G."/>
            <person name="LaButti K."/>
            <person name="Lipzen A."/>
            <person name="Mondo S."/>
            <person name="Riley R."/>
            <person name="Salamov A."/>
            <person name="Simmons B.A."/>
            <person name="Magnuson J.K."/>
            <person name="Henrissat B."/>
            <person name="Mortensen U.H."/>
            <person name="Larsen T.O."/>
            <person name="Devries R.P."/>
            <person name="Grigoriev I.V."/>
            <person name="Machida M."/>
            <person name="Baker S.E."/>
            <person name="Andersen M.R."/>
        </authorList>
    </citation>
    <scope>NUCLEOTIDE SEQUENCE [LARGE SCALE GENOMIC DNA]</scope>
    <source>
        <strain evidence="8 9">CBS 151.66</strain>
    </source>
</reference>
<feature type="transmembrane region" description="Helical" evidence="6">
    <location>
        <begin position="90"/>
        <end position="112"/>
    </location>
</feature>
<evidence type="ECO:0000256" key="5">
    <source>
        <dbReference type="ARBA" id="ARBA00038359"/>
    </source>
</evidence>
<dbReference type="InterPro" id="IPR049326">
    <property type="entry name" value="Rhodopsin_dom_fungi"/>
</dbReference>
<evidence type="ECO:0000259" key="7">
    <source>
        <dbReference type="Pfam" id="PF20684"/>
    </source>
</evidence>
<keyword evidence="2 6" id="KW-0812">Transmembrane</keyword>
<comment type="subcellular location">
    <subcellularLocation>
        <location evidence="1">Membrane</location>
        <topology evidence="1">Multi-pass membrane protein</topology>
    </subcellularLocation>
</comment>
<evidence type="ECO:0000256" key="2">
    <source>
        <dbReference type="ARBA" id="ARBA00022692"/>
    </source>
</evidence>
<dbReference type="InterPro" id="IPR052337">
    <property type="entry name" value="SAT4-like"/>
</dbReference>
<keyword evidence="4 6" id="KW-0472">Membrane</keyword>